<sequence>MHDAVERVLWSAGSQSQSKVFVILDSARDDIIYPRLAESDAQKGSLLIGDQARELAAVAPYLVELDQEDPFTQWLLDQGWGKSWGIFAESEATFIELRHHLRSFLRVGDENGKTLFFRYYDPRVIRVFFPICDSAQLRTMFGPVKQYFVEGEEGKTLIQYSMRDNKLVQNIIQL</sequence>
<name>A0A445MTH2_9BACT</name>
<dbReference type="Pfam" id="PF13503">
    <property type="entry name" value="DUF4123"/>
    <property type="match status" value="1"/>
</dbReference>
<proteinExistence type="predicted"/>
<dbReference type="AlphaFoldDB" id="A0A445MTH2"/>
<dbReference type="InterPro" id="IPR025391">
    <property type="entry name" value="DUF4123"/>
</dbReference>
<dbReference type="EMBL" id="OJIN01000060">
    <property type="protein sequence ID" value="SPD72770.1"/>
    <property type="molecule type" value="Genomic_DNA"/>
</dbReference>
<reference evidence="2" key="1">
    <citation type="submission" date="2018-01" db="EMBL/GenBank/DDBJ databases">
        <authorList>
            <person name="Regsiter A."/>
            <person name="William W."/>
        </authorList>
    </citation>
    <scope>NUCLEOTIDE SEQUENCE</scope>
    <source>
        <strain evidence="2">TRIP AH-1</strain>
    </source>
</reference>
<evidence type="ECO:0000259" key="1">
    <source>
        <dbReference type="Pfam" id="PF13503"/>
    </source>
</evidence>
<evidence type="ECO:0000313" key="2">
    <source>
        <dbReference type="EMBL" id="SPD72770.1"/>
    </source>
</evidence>
<gene>
    <name evidence="2" type="ORF">PITCH_A1520028</name>
</gene>
<organism evidence="2">
    <name type="scientific">uncultured Desulfobacterium sp</name>
    <dbReference type="NCBI Taxonomy" id="201089"/>
    <lineage>
        <taxon>Bacteria</taxon>
        <taxon>Pseudomonadati</taxon>
        <taxon>Thermodesulfobacteriota</taxon>
        <taxon>Desulfobacteria</taxon>
        <taxon>Desulfobacterales</taxon>
        <taxon>Desulfobacteriaceae</taxon>
        <taxon>Desulfobacterium</taxon>
        <taxon>environmental samples</taxon>
    </lineage>
</organism>
<accession>A0A445MTH2</accession>
<protein>
    <recommendedName>
        <fullName evidence="1">DUF4123 domain-containing protein</fullName>
    </recommendedName>
</protein>
<feature type="domain" description="DUF4123" evidence="1">
    <location>
        <begin position="20"/>
        <end position="138"/>
    </location>
</feature>